<accession>A0A653U817</accession>
<dbReference type="Proteomes" id="UP000433089">
    <property type="component" value="Unassembled WGS sequence"/>
</dbReference>
<evidence type="ECO:0000313" key="1">
    <source>
        <dbReference type="EMBL" id="VXB89377.1"/>
    </source>
</evidence>
<proteinExistence type="predicted"/>
<gene>
    <name evidence="1" type="ORF">BACI348_41824</name>
</gene>
<dbReference type="EMBL" id="CABWLH010000009">
    <property type="protein sequence ID" value="VXB89377.1"/>
    <property type="molecule type" value="Genomic_DNA"/>
</dbReference>
<sequence length="73" mass="8403">MEAKQTYSFSRTKVTSYKTSKTLSHWKVFHKGAAFAPYEKTFEKPLTLKNNSNIINLVAEVIHQSTLHNNMSQ</sequence>
<organism evidence="1 2">
    <name type="scientific">Bacillus altitudinis</name>
    <dbReference type="NCBI Taxonomy" id="293387"/>
    <lineage>
        <taxon>Bacteria</taxon>
        <taxon>Bacillati</taxon>
        <taxon>Bacillota</taxon>
        <taxon>Bacilli</taxon>
        <taxon>Bacillales</taxon>
        <taxon>Bacillaceae</taxon>
        <taxon>Bacillus</taxon>
    </lineage>
</organism>
<protein>
    <submittedName>
        <fullName evidence="1">Uncharacterized protein</fullName>
    </submittedName>
</protein>
<dbReference type="AlphaFoldDB" id="A0A653U817"/>
<reference evidence="1 2" key="1">
    <citation type="submission" date="2019-10" db="EMBL/GenBank/DDBJ databases">
        <authorList>
            <person name="Karimi E."/>
        </authorList>
    </citation>
    <scope>NUCLEOTIDE SEQUENCE [LARGE SCALE GENOMIC DNA]</scope>
    <source>
        <strain evidence="1">Bacillus sp. 348</strain>
    </source>
</reference>
<evidence type="ECO:0000313" key="2">
    <source>
        <dbReference type="Proteomes" id="UP000433089"/>
    </source>
</evidence>
<name>A0A653U817_BACAB</name>